<comment type="caution">
    <text evidence="2">The sequence shown here is derived from an EMBL/GenBank/DDBJ whole genome shotgun (WGS) entry which is preliminary data.</text>
</comment>
<dbReference type="EMBL" id="MHLU01000012">
    <property type="protein sequence ID" value="OGZ20536.1"/>
    <property type="molecule type" value="Genomic_DNA"/>
</dbReference>
<feature type="transmembrane region" description="Helical" evidence="1">
    <location>
        <begin position="57"/>
        <end position="79"/>
    </location>
</feature>
<proteinExistence type="predicted"/>
<keyword evidence="1" id="KW-1133">Transmembrane helix</keyword>
<reference evidence="2 3" key="1">
    <citation type="journal article" date="2016" name="Nat. Commun.">
        <title>Thousands of microbial genomes shed light on interconnected biogeochemical processes in an aquifer system.</title>
        <authorList>
            <person name="Anantharaman K."/>
            <person name="Brown C.T."/>
            <person name="Hug L.A."/>
            <person name="Sharon I."/>
            <person name="Castelle C.J."/>
            <person name="Probst A.J."/>
            <person name="Thomas B.C."/>
            <person name="Singh A."/>
            <person name="Wilkins M.J."/>
            <person name="Karaoz U."/>
            <person name="Brodie E.L."/>
            <person name="Williams K.H."/>
            <person name="Hubbard S.S."/>
            <person name="Banfield J.F."/>
        </authorList>
    </citation>
    <scope>NUCLEOTIDE SEQUENCE [LARGE SCALE GENOMIC DNA]</scope>
</reference>
<dbReference type="Proteomes" id="UP000178106">
    <property type="component" value="Unassembled WGS sequence"/>
</dbReference>
<protein>
    <submittedName>
        <fullName evidence="2">Uncharacterized protein</fullName>
    </submittedName>
</protein>
<evidence type="ECO:0000313" key="2">
    <source>
        <dbReference type="EMBL" id="OGZ20536.1"/>
    </source>
</evidence>
<keyword evidence="1" id="KW-0812">Transmembrane</keyword>
<evidence type="ECO:0000313" key="3">
    <source>
        <dbReference type="Proteomes" id="UP000178106"/>
    </source>
</evidence>
<dbReference type="AlphaFoldDB" id="A0A1G2E3U4"/>
<accession>A0A1G2E3U4</accession>
<sequence length="82" mass="9189">MTGIILDQLSIHIPITPLLLFSLGALLFVVWAIFTIIARYHWKNYGANKFDVMKMTFIYFIGSAILLALIGVFAVIYAIPAN</sequence>
<feature type="transmembrane region" description="Helical" evidence="1">
    <location>
        <begin position="15"/>
        <end position="37"/>
    </location>
</feature>
<organism evidence="2 3">
    <name type="scientific">Candidatus Lloydbacteria bacterium RIFOXYC12_FULL_46_25</name>
    <dbReference type="NCBI Taxonomy" id="1798670"/>
    <lineage>
        <taxon>Bacteria</taxon>
        <taxon>Candidatus Lloydiibacteriota</taxon>
    </lineage>
</organism>
<name>A0A1G2E3U4_9BACT</name>
<gene>
    <name evidence="2" type="ORF">A2494_02940</name>
</gene>
<keyword evidence="1" id="KW-0472">Membrane</keyword>
<evidence type="ECO:0000256" key="1">
    <source>
        <dbReference type="SAM" id="Phobius"/>
    </source>
</evidence>